<sequence length="134" mass="14916">MGTKYWWSAEPSDRQQGAVARTSPKPYSSYGSSQQAPSTPSLHLLAHSPLVDSPLLLDNCPTLLSLLQNPSVTQIFYKMFPLPIHPLVYGCSSITFRLPSHSKPVSPSVHYYVIYLPLSNSFHMLLNQTLKSLT</sequence>
<dbReference type="EMBL" id="JAHHUM010000292">
    <property type="protein sequence ID" value="KAK5621808.1"/>
    <property type="molecule type" value="Genomic_DNA"/>
</dbReference>
<gene>
    <name evidence="2" type="ORF">CRENBAI_011395</name>
</gene>
<dbReference type="AlphaFoldDB" id="A0AAV9SL38"/>
<name>A0AAV9SL38_9TELE</name>
<evidence type="ECO:0000313" key="3">
    <source>
        <dbReference type="Proteomes" id="UP001311232"/>
    </source>
</evidence>
<feature type="region of interest" description="Disordered" evidence="1">
    <location>
        <begin position="1"/>
        <end position="40"/>
    </location>
</feature>
<reference evidence="2 3" key="1">
    <citation type="submission" date="2021-06" db="EMBL/GenBank/DDBJ databases">
        <authorList>
            <person name="Palmer J.M."/>
        </authorList>
    </citation>
    <scope>NUCLEOTIDE SEQUENCE [LARGE SCALE GENOMIC DNA]</scope>
    <source>
        <strain evidence="2 3">MEX-2019</strain>
        <tissue evidence="2">Muscle</tissue>
    </source>
</reference>
<evidence type="ECO:0000256" key="1">
    <source>
        <dbReference type="SAM" id="MobiDB-lite"/>
    </source>
</evidence>
<accession>A0AAV9SL38</accession>
<organism evidence="2 3">
    <name type="scientific">Crenichthys baileyi</name>
    <name type="common">White River springfish</name>
    <dbReference type="NCBI Taxonomy" id="28760"/>
    <lineage>
        <taxon>Eukaryota</taxon>
        <taxon>Metazoa</taxon>
        <taxon>Chordata</taxon>
        <taxon>Craniata</taxon>
        <taxon>Vertebrata</taxon>
        <taxon>Euteleostomi</taxon>
        <taxon>Actinopterygii</taxon>
        <taxon>Neopterygii</taxon>
        <taxon>Teleostei</taxon>
        <taxon>Neoteleostei</taxon>
        <taxon>Acanthomorphata</taxon>
        <taxon>Ovalentaria</taxon>
        <taxon>Atherinomorphae</taxon>
        <taxon>Cyprinodontiformes</taxon>
        <taxon>Goodeidae</taxon>
        <taxon>Crenichthys</taxon>
    </lineage>
</organism>
<comment type="caution">
    <text evidence="2">The sequence shown here is derived from an EMBL/GenBank/DDBJ whole genome shotgun (WGS) entry which is preliminary data.</text>
</comment>
<protein>
    <submittedName>
        <fullName evidence="2">Uncharacterized protein</fullName>
    </submittedName>
</protein>
<evidence type="ECO:0000313" key="2">
    <source>
        <dbReference type="EMBL" id="KAK5621808.1"/>
    </source>
</evidence>
<keyword evidence="3" id="KW-1185">Reference proteome</keyword>
<feature type="compositionally biased region" description="Polar residues" evidence="1">
    <location>
        <begin position="25"/>
        <end position="40"/>
    </location>
</feature>
<proteinExistence type="predicted"/>
<dbReference type="Proteomes" id="UP001311232">
    <property type="component" value="Unassembled WGS sequence"/>
</dbReference>